<evidence type="ECO:0000259" key="4">
    <source>
        <dbReference type="PROSITE" id="PS01124"/>
    </source>
</evidence>
<evidence type="ECO:0000313" key="5">
    <source>
        <dbReference type="EMBL" id="RAI74544.1"/>
    </source>
</evidence>
<dbReference type="PANTHER" id="PTHR46796:SF13">
    <property type="entry name" value="HTH-TYPE TRANSCRIPTIONAL ACTIVATOR RHAS"/>
    <property type="match status" value="1"/>
</dbReference>
<dbReference type="PROSITE" id="PS01124">
    <property type="entry name" value="HTH_ARAC_FAMILY_2"/>
    <property type="match status" value="1"/>
</dbReference>
<name>A0A327NKV1_9BACT</name>
<dbReference type="InterPro" id="IPR018060">
    <property type="entry name" value="HTH_AraC"/>
</dbReference>
<sequence length="281" mass="32217">MKTTIIPVRHGQLRVFVQSFLFFQKENHTPFSYTTFPNTNLCLAIYKQNTVVYTTNAPANHCQVSTGIQSTSRLYGFHRRPFTVSVQGPLDQVCMLFHPGALRAFTDESIAQLWPVCPVLDHLFPGHSQQLLESIFSTDDLYQRANRLESFLLQRLLPTPIHPLIKTSLRQVNTGDAVPFVRQLASSYRLNESTLYRLFMDHVGQSPKAYSQTVRFRQSLTTLTTTPKESFSQVAYQGLYCDQAHWTKHIKRLTGFTPSQLQRTSQIEQGQLIWVPKPALR</sequence>
<evidence type="ECO:0000256" key="1">
    <source>
        <dbReference type="ARBA" id="ARBA00023015"/>
    </source>
</evidence>
<dbReference type="AlphaFoldDB" id="A0A327NKV1"/>
<keyword evidence="1" id="KW-0805">Transcription regulation</keyword>
<dbReference type="InterPro" id="IPR046532">
    <property type="entry name" value="DUF6597"/>
</dbReference>
<dbReference type="Proteomes" id="UP000249016">
    <property type="component" value="Unassembled WGS sequence"/>
</dbReference>
<dbReference type="SMART" id="SM00342">
    <property type="entry name" value="HTH_ARAC"/>
    <property type="match status" value="1"/>
</dbReference>
<dbReference type="Pfam" id="PF20240">
    <property type="entry name" value="DUF6597"/>
    <property type="match status" value="1"/>
</dbReference>
<evidence type="ECO:0000256" key="2">
    <source>
        <dbReference type="ARBA" id="ARBA00023125"/>
    </source>
</evidence>
<evidence type="ECO:0000256" key="3">
    <source>
        <dbReference type="ARBA" id="ARBA00023163"/>
    </source>
</evidence>
<dbReference type="GO" id="GO:0003700">
    <property type="term" value="F:DNA-binding transcription factor activity"/>
    <property type="evidence" value="ECO:0007669"/>
    <property type="project" value="InterPro"/>
</dbReference>
<keyword evidence="3" id="KW-0804">Transcription</keyword>
<keyword evidence="6" id="KW-1185">Reference proteome</keyword>
<protein>
    <recommendedName>
        <fullName evidence="4">HTH araC/xylS-type domain-containing protein</fullName>
    </recommendedName>
</protein>
<dbReference type="Gene3D" id="1.10.10.60">
    <property type="entry name" value="Homeodomain-like"/>
    <property type="match status" value="1"/>
</dbReference>
<accession>A0A327NKV1</accession>
<dbReference type="GO" id="GO:0043565">
    <property type="term" value="F:sequence-specific DNA binding"/>
    <property type="evidence" value="ECO:0007669"/>
    <property type="project" value="InterPro"/>
</dbReference>
<dbReference type="OrthoDB" id="635259at2"/>
<keyword evidence="2" id="KW-0238">DNA-binding</keyword>
<dbReference type="Pfam" id="PF12833">
    <property type="entry name" value="HTH_18"/>
    <property type="match status" value="1"/>
</dbReference>
<dbReference type="RefSeq" id="WP_111341918.1">
    <property type="nucleotide sequence ID" value="NZ_QLII01000001.1"/>
</dbReference>
<feature type="domain" description="HTH araC/xylS-type" evidence="4">
    <location>
        <begin position="159"/>
        <end position="264"/>
    </location>
</feature>
<gene>
    <name evidence="5" type="ORF">HMF3257_10190</name>
</gene>
<reference evidence="5 6" key="1">
    <citation type="submission" date="2018-06" db="EMBL/GenBank/DDBJ databases">
        <title>Spirosoma sp. HMF3257 Genome sequencing and assembly.</title>
        <authorList>
            <person name="Kang H."/>
            <person name="Cha I."/>
            <person name="Kim H."/>
            <person name="Kang J."/>
            <person name="Joh K."/>
        </authorList>
    </citation>
    <scope>NUCLEOTIDE SEQUENCE [LARGE SCALE GENOMIC DNA]</scope>
    <source>
        <strain evidence="5 6">HMF3257</strain>
    </source>
</reference>
<proteinExistence type="predicted"/>
<dbReference type="InterPro" id="IPR050204">
    <property type="entry name" value="AraC_XylS_family_regulators"/>
</dbReference>
<organism evidence="5 6">
    <name type="scientific">Spirosoma telluris</name>
    <dbReference type="NCBI Taxonomy" id="2183553"/>
    <lineage>
        <taxon>Bacteria</taxon>
        <taxon>Pseudomonadati</taxon>
        <taxon>Bacteroidota</taxon>
        <taxon>Cytophagia</taxon>
        <taxon>Cytophagales</taxon>
        <taxon>Cytophagaceae</taxon>
        <taxon>Spirosoma</taxon>
    </lineage>
</organism>
<comment type="caution">
    <text evidence="5">The sequence shown here is derived from an EMBL/GenBank/DDBJ whole genome shotgun (WGS) entry which is preliminary data.</text>
</comment>
<dbReference type="PANTHER" id="PTHR46796">
    <property type="entry name" value="HTH-TYPE TRANSCRIPTIONAL ACTIVATOR RHAS-RELATED"/>
    <property type="match status" value="1"/>
</dbReference>
<evidence type="ECO:0000313" key="6">
    <source>
        <dbReference type="Proteomes" id="UP000249016"/>
    </source>
</evidence>
<dbReference type="EMBL" id="QLII01000001">
    <property type="protein sequence ID" value="RAI74544.1"/>
    <property type="molecule type" value="Genomic_DNA"/>
</dbReference>